<dbReference type="GO" id="GO:0047499">
    <property type="term" value="F:calcium-independent phospholipase A2 activity"/>
    <property type="evidence" value="ECO:0007669"/>
    <property type="project" value="TreeGrafter"/>
</dbReference>
<evidence type="ECO:0000256" key="1">
    <source>
        <dbReference type="ARBA" id="ARBA00022801"/>
    </source>
</evidence>
<gene>
    <name evidence="4" type="ORF">RCO7_05779</name>
</gene>
<dbReference type="InterPro" id="IPR016035">
    <property type="entry name" value="Acyl_Trfase/lysoPLipase"/>
</dbReference>
<dbReference type="GO" id="GO:0016042">
    <property type="term" value="P:lipid catabolic process"/>
    <property type="evidence" value="ECO:0007669"/>
    <property type="project" value="UniProtKB-KW"/>
</dbReference>
<feature type="signal peptide" evidence="3">
    <location>
        <begin position="1"/>
        <end position="19"/>
    </location>
</feature>
<dbReference type="InParanoid" id="A0A1E1KB91"/>
<evidence type="ECO:0000256" key="2">
    <source>
        <dbReference type="ARBA" id="ARBA00022963"/>
    </source>
</evidence>
<keyword evidence="2" id="KW-0442">Lipid degradation</keyword>
<dbReference type="PANTHER" id="PTHR24185:SF1">
    <property type="entry name" value="CALCIUM-INDEPENDENT PHOSPHOLIPASE A2-GAMMA"/>
    <property type="match status" value="1"/>
</dbReference>
<dbReference type="PANTHER" id="PTHR24185">
    <property type="entry name" value="CALCIUM-INDEPENDENT PHOSPHOLIPASE A2-GAMMA"/>
    <property type="match status" value="1"/>
</dbReference>
<reference evidence="5" key="1">
    <citation type="submission" date="2016-03" db="EMBL/GenBank/DDBJ databases">
        <authorList>
            <person name="Ploux O."/>
        </authorList>
    </citation>
    <scope>NUCLEOTIDE SEQUENCE [LARGE SCALE GENOMIC DNA]</scope>
    <source>
        <strain evidence="5">UK7</strain>
    </source>
</reference>
<dbReference type="SUPFAM" id="SSF52151">
    <property type="entry name" value="FabD/lysophospholipase-like"/>
    <property type="match status" value="1"/>
</dbReference>
<dbReference type="GO" id="GO:0016020">
    <property type="term" value="C:membrane"/>
    <property type="evidence" value="ECO:0007669"/>
    <property type="project" value="TreeGrafter"/>
</dbReference>
<accession>A0A1E1KB91</accession>
<evidence type="ECO:0008006" key="6">
    <source>
        <dbReference type="Google" id="ProtNLM"/>
    </source>
</evidence>
<keyword evidence="3" id="KW-0732">Signal</keyword>
<keyword evidence="5" id="KW-1185">Reference proteome</keyword>
<keyword evidence="1" id="KW-0378">Hydrolase</keyword>
<dbReference type="GO" id="GO:0019369">
    <property type="term" value="P:arachidonate metabolic process"/>
    <property type="evidence" value="ECO:0007669"/>
    <property type="project" value="TreeGrafter"/>
</dbReference>
<comment type="caution">
    <text evidence="4">The sequence shown here is derived from an EMBL/GenBank/DDBJ whole genome shotgun (WGS) entry which is preliminary data.</text>
</comment>
<dbReference type="Gene3D" id="3.40.1090.10">
    <property type="entry name" value="Cytosolic phospholipase A2 catalytic domain"/>
    <property type="match status" value="1"/>
</dbReference>
<evidence type="ECO:0000313" key="5">
    <source>
        <dbReference type="Proteomes" id="UP000178129"/>
    </source>
</evidence>
<organism evidence="4 5">
    <name type="scientific">Rhynchosporium graminicola</name>
    <dbReference type="NCBI Taxonomy" id="2792576"/>
    <lineage>
        <taxon>Eukaryota</taxon>
        <taxon>Fungi</taxon>
        <taxon>Dikarya</taxon>
        <taxon>Ascomycota</taxon>
        <taxon>Pezizomycotina</taxon>
        <taxon>Leotiomycetes</taxon>
        <taxon>Helotiales</taxon>
        <taxon>Ploettnerulaceae</taxon>
        <taxon>Rhynchosporium</taxon>
    </lineage>
</organism>
<name>A0A1E1KB91_9HELO</name>
<evidence type="ECO:0000256" key="3">
    <source>
        <dbReference type="SAM" id="SignalP"/>
    </source>
</evidence>
<dbReference type="STRING" id="914237.A0A1E1KB91"/>
<keyword evidence="2" id="KW-0443">Lipid metabolism</keyword>
<feature type="chain" id="PRO_5009445848" description="PNPLA domain-containing protein" evidence="3">
    <location>
        <begin position="20"/>
        <end position="276"/>
    </location>
</feature>
<proteinExistence type="predicted"/>
<dbReference type="Proteomes" id="UP000178129">
    <property type="component" value="Unassembled WGS sequence"/>
</dbReference>
<dbReference type="AlphaFoldDB" id="A0A1E1KB91"/>
<dbReference type="EMBL" id="FJUW01000010">
    <property type="protein sequence ID" value="CZS95325.1"/>
    <property type="molecule type" value="Genomic_DNA"/>
</dbReference>
<evidence type="ECO:0000313" key="4">
    <source>
        <dbReference type="EMBL" id="CZS95325.1"/>
    </source>
</evidence>
<sequence>MSRLLCTQAAFWILRTVLAITKVDVSAAPTKFRTHDIGDDFKDIKMWEVARATSAATTFFPSISCGLQEIEFIDAGFCHNNLTEVVFSEAGYIFSDEPCDCVISIGTGHGDVVEVTNARLSILNASKKMASHSEAVHHSFRNPVFVRPMYVLLGGTLIAEAEERRTHEFWLAYVLKLQLNIPPQVLLSDPVFLYTALDDYLSFHLDWVSSSEFFELIVERHTHHKLESQYKSRGAAKIAQGQLVLRGLPTRCEHCGTHYERFLELDNDQDGSQTLV</sequence>
<protein>
    <recommendedName>
        <fullName evidence="6">PNPLA domain-containing protein</fullName>
    </recommendedName>
</protein>